<sequence length="574" mass="65421">MILQDLCNYYDILAKEESVEDLPRENTSMQKVLFALVISEEGKLKAIMDLSTLEGKKKFPRQLLVPEQPGRSGKNAPSYFLCDNSKYVLGLGDKEEYPSFNSFKSVHNEYLQEDSPVLKFINSWEPEKCRDNTILVPHIKELEKNSNIVFRIEGKSGYYHEQEGILDRWKNSLLSEDEEKMQCLITGEVASIARIHTPIKGVRNAQAAGASIVSFNDESFNSYGKTASYNAPVSKKAMFKYTTVLNYMLRSSKNKMTIGDNTVVFWAEKYGIYEDLLAELLSPTMADEDKENLQKSGINNEAMQLAKDILTKYSMGLKLTSEDYQIETDTKIHILGISPNNARLAIAFYEVNSFDYFAKRISQHYKDLSIIGNEKSMPIWMVLSETVPKTSKDKKISPVLSKSLMASIFEGRKYPVSLYNAMITRIRADKTINYKRAAIIKAYLNRKSRLNNQQEVISVSLNEESKSIPYHLGRLFAVLEKAQKDAIPNLNTTIKDSYFTSACATPASVFPRLINLSFHHVKKAEYGFKMEKRKGDILESISKFPQRLSLDEQGEFILGYYHENQDLYKAKGVK</sequence>
<dbReference type="CDD" id="cd09757">
    <property type="entry name" value="Cas8c_I-C"/>
    <property type="match status" value="1"/>
</dbReference>
<organism evidence="1 2">
    <name type="scientific">Clostridium collagenovorans DSM 3089</name>
    <dbReference type="NCBI Taxonomy" id="1121306"/>
    <lineage>
        <taxon>Bacteria</taxon>
        <taxon>Bacillati</taxon>
        <taxon>Bacillota</taxon>
        <taxon>Clostridia</taxon>
        <taxon>Eubacteriales</taxon>
        <taxon>Clostridiaceae</taxon>
        <taxon>Clostridium</taxon>
    </lineage>
</organism>
<name>A0A1M5UTM9_9CLOT</name>
<dbReference type="AlphaFoldDB" id="A0A1M5UTM9"/>
<dbReference type="OrthoDB" id="9778918at2"/>
<evidence type="ECO:0000313" key="1">
    <source>
        <dbReference type="EMBL" id="SHH66260.1"/>
    </source>
</evidence>
<dbReference type="NCBIfam" id="TIGR01863">
    <property type="entry name" value="cas_Csd1"/>
    <property type="match status" value="1"/>
</dbReference>
<dbReference type="EMBL" id="FQXP01000004">
    <property type="protein sequence ID" value="SHH66260.1"/>
    <property type="molecule type" value="Genomic_DNA"/>
</dbReference>
<dbReference type="RefSeq" id="WP_072830595.1">
    <property type="nucleotide sequence ID" value="NZ_FQXP01000004.1"/>
</dbReference>
<dbReference type="STRING" id="1121306.SAMN02745196_00931"/>
<proteinExistence type="predicted"/>
<evidence type="ECO:0000313" key="2">
    <source>
        <dbReference type="Proteomes" id="UP000184526"/>
    </source>
</evidence>
<gene>
    <name evidence="1" type="ORF">SAMN02745196_00931</name>
</gene>
<protein>
    <submittedName>
        <fullName evidence="1">CRISPR-associated protein, Csd1 family</fullName>
    </submittedName>
</protein>
<accession>A0A1M5UTM9</accession>
<dbReference type="InterPro" id="IPR010144">
    <property type="entry name" value="CRISPR-assoc_prot_Csd1-typ"/>
</dbReference>
<dbReference type="Pfam" id="PF09709">
    <property type="entry name" value="Cas_Csd1"/>
    <property type="match status" value="1"/>
</dbReference>
<keyword evidence="2" id="KW-1185">Reference proteome</keyword>
<dbReference type="Proteomes" id="UP000184526">
    <property type="component" value="Unassembled WGS sequence"/>
</dbReference>
<reference evidence="1 2" key="1">
    <citation type="submission" date="2016-11" db="EMBL/GenBank/DDBJ databases">
        <authorList>
            <person name="Jaros S."/>
            <person name="Januszkiewicz K."/>
            <person name="Wedrychowicz H."/>
        </authorList>
    </citation>
    <scope>NUCLEOTIDE SEQUENCE [LARGE SCALE GENOMIC DNA]</scope>
    <source>
        <strain evidence="1 2">DSM 3089</strain>
    </source>
</reference>